<proteinExistence type="inferred from homology"/>
<dbReference type="PROSITE" id="PS00562">
    <property type="entry name" value="CBM1_1"/>
    <property type="match status" value="1"/>
</dbReference>
<dbReference type="SUPFAM" id="SSF57180">
    <property type="entry name" value="Cellulose-binding domain"/>
    <property type="match status" value="1"/>
</dbReference>
<dbReference type="InterPro" id="IPR017853">
    <property type="entry name" value="GH"/>
</dbReference>
<dbReference type="STRING" id="1314777.A0A164UMI4"/>
<feature type="active site" description="Proton donor" evidence="11">
    <location>
        <position position="638"/>
    </location>
</feature>
<evidence type="ECO:0000256" key="13">
    <source>
        <dbReference type="SAM" id="SignalP"/>
    </source>
</evidence>
<organism evidence="15 16">
    <name type="scientific">Sistotremastrum niveocremeum HHB9708</name>
    <dbReference type="NCBI Taxonomy" id="1314777"/>
    <lineage>
        <taxon>Eukaryota</taxon>
        <taxon>Fungi</taxon>
        <taxon>Dikarya</taxon>
        <taxon>Basidiomycota</taxon>
        <taxon>Agaricomycotina</taxon>
        <taxon>Agaricomycetes</taxon>
        <taxon>Sistotremastrales</taxon>
        <taxon>Sistotremastraceae</taxon>
        <taxon>Sertulicium</taxon>
        <taxon>Sertulicium niveocremeum</taxon>
    </lineage>
</organism>
<dbReference type="SUPFAM" id="SSF51989">
    <property type="entry name" value="Glycosyl hydrolases family 6, cellulases"/>
    <property type="match status" value="1"/>
</dbReference>
<evidence type="ECO:0000256" key="6">
    <source>
        <dbReference type="ARBA" id="ARBA00023001"/>
    </source>
</evidence>
<evidence type="ECO:0000256" key="4">
    <source>
        <dbReference type="ARBA" id="ARBA00022729"/>
    </source>
</evidence>
<evidence type="ECO:0000256" key="11">
    <source>
        <dbReference type="PROSITE-ProRule" id="PRU10057"/>
    </source>
</evidence>
<reference evidence="15 16" key="1">
    <citation type="journal article" date="2016" name="Mol. Biol. Evol.">
        <title>Comparative Genomics of Early-Diverging Mushroom-Forming Fungi Provides Insights into the Origins of Lignocellulose Decay Capabilities.</title>
        <authorList>
            <person name="Nagy L.G."/>
            <person name="Riley R."/>
            <person name="Tritt A."/>
            <person name="Adam C."/>
            <person name="Daum C."/>
            <person name="Floudas D."/>
            <person name="Sun H."/>
            <person name="Yadav J.S."/>
            <person name="Pangilinan J."/>
            <person name="Larsson K.H."/>
            <person name="Matsuura K."/>
            <person name="Barry K."/>
            <person name="Labutti K."/>
            <person name="Kuo R."/>
            <person name="Ohm R.A."/>
            <person name="Bhattacharya S.S."/>
            <person name="Shirouzu T."/>
            <person name="Yoshinaga Y."/>
            <person name="Martin F.M."/>
            <person name="Grigoriev I.V."/>
            <person name="Hibbett D.S."/>
        </authorList>
    </citation>
    <scope>NUCLEOTIDE SEQUENCE [LARGE SCALE GENOMIC DNA]</scope>
    <source>
        <strain evidence="15 16">HHB9708</strain>
    </source>
</reference>
<dbReference type="GO" id="GO:0030248">
    <property type="term" value="F:cellulose binding"/>
    <property type="evidence" value="ECO:0007669"/>
    <property type="project" value="InterPro"/>
</dbReference>
<keyword evidence="7" id="KW-1015">Disulfide bond</keyword>
<dbReference type="Gene3D" id="3.20.20.80">
    <property type="entry name" value="Glycosidases"/>
    <property type="match status" value="1"/>
</dbReference>
<dbReference type="FunFam" id="3.20.20.80:FF:000124">
    <property type="entry name" value="Exported cellulase"/>
    <property type="match status" value="1"/>
</dbReference>
<keyword evidence="6" id="KW-0136">Cellulose degradation</keyword>
<dbReference type="InterPro" id="IPR001524">
    <property type="entry name" value="Glyco_hydro_6_CS"/>
</dbReference>
<feature type="domain" description="CBM1" evidence="14">
    <location>
        <begin position="18"/>
        <end position="54"/>
    </location>
</feature>
<evidence type="ECO:0000256" key="2">
    <source>
        <dbReference type="ARBA" id="ARBA00005641"/>
    </source>
</evidence>
<dbReference type="AlphaFoldDB" id="A0A164UMI4"/>
<evidence type="ECO:0000256" key="10">
    <source>
        <dbReference type="ARBA" id="ARBA00023326"/>
    </source>
</evidence>
<sequence length="862" mass="90334">MKTTLFLAAALAAAPAFAQVQEWGQCGGIQWTGQTSCASGLVCTELNPYYYQCLPPSSTSTTTSSTTKSTTTTTSSSTKSTTTTTTTTTTSSTTKSTTTTTSSTTTSSTSTGSSTPTPCVGRVKFAGVNIAGFDFGCDTNGNCNVTQAYPPITQTYGPDGIGQMKHFVTDDGFNMFRLPVGWQYLTNGVAAGPLYQPLFSNYDILVQGCLATGAYCIIDIHNYARFNGAIVGQGGPPSSALASVWGDLAAYYANQPRIVFGTMNEPHDVPSITTWAQTVQAVVTAIRQAGATSQMILLPGNDWTSAAAYISDGSAAALGAVTNPDGSTTNLIFEVHKYSDSDNSGTHTNCVTNNIADAFQPLATYARANNRLVLNTEFGGGNGTDCITDIGQQLAFLNANSDVFLGWTGWSAGSFDATYNLGLTPVNHGGVWTDTPLVASALIPAFQGVPTPSCSATWTTTSTSTTTTTTSTSKSTTTTTTSSTTTTTSSTTKTTTTTTTSKTGTPTISGNPFVGKTALPNPYYTAEIQAAIPLITDAHTAAAAAVVENIPTFFWLDTVSKVSTLQSILAAAAASGSNNLVEIVVYDLPNRDCHAKASNGEFTIANNGVANYENYIDQIVSVIAQYPTVSVVAVIEPDSLANLVTNLSDPNCSAAQTAYKTCIVYAIQRLSTVGVAMYLDAGHAGWLGWPANLQPAATLFGQIYQSAGSPNTVRGLATNVANYNSYTTNSPDPCTQGDPNYDELLYITALAPLLSSSGFPAHFIVDQGRSGQQNLRQQWGDWCNIKGAGFGIRPTTVTNSSYVDSIVWVKPGGECDGTSNSSAPRYDSTCSLSDADQPAPQAGQWFQEYFVTLVAKANPPLI</sequence>
<dbReference type="SMART" id="SM00236">
    <property type="entry name" value="fCBD"/>
    <property type="match status" value="1"/>
</dbReference>
<feature type="compositionally biased region" description="Low complexity" evidence="12">
    <location>
        <begin position="57"/>
        <end position="115"/>
    </location>
</feature>
<keyword evidence="5" id="KW-0378">Hydrolase</keyword>
<comment type="catalytic activity">
    <reaction evidence="1">
        <text>Endohydrolysis of (1-&gt;4)-beta-D-glucosidic linkages in cellulose, lichenin and cereal beta-D-glucans.</text>
        <dbReference type="EC" id="3.2.1.4"/>
    </reaction>
</comment>
<feature type="region of interest" description="Disordered" evidence="12">
    <location>
        <begin position="57"/>
        <end position="116"/>
    </location>
</feature>
<gene>
    <name evidence="15" type="ORF">SISNIDRAFT_485627</name>
</gene>
<keyword evidence="8" id="KW-0119">Carbohydrate metabolism</keyword>
<dbReference type="GO" id="GO:0008810">
    <property type="term" value="F:cellulase activity"/>
    <property type="evidence" value="ECO:0007669"/>
    <property type="project" value="UniProtKB-EC"/>
</dbReference>
<dbReference type="InterPro" id="IPR001547">
    <property type="entry name" value="Glyco_hydro_5"/>
</dbReference>
<evidence type="ECO:0000313" key="15">
    <source>
        <dbReference type="EMBL" id="KZS93371.1"/>
    </source>
</evidence>
<dbReference type="FunFam" id="3.20.20.40:FF:000001">
    <property type="entry name" value="Glucanase"/>
    <property type="match status" value="1"/>
</dbReference>
<dbReference type="PRINTS" id="PR00733">
    <property type="entry name" value="GLHYDRLASE6"/>
</dbReference>
<keyword evidence="16" id="KW-1185">Reference proteome</keyword>
<dbReference type="Pfam" id="PF00734">
    <property type="entry name" value="CBM_1"/>
    <property type="match status" value="1"/>
</dbReference>
<evidence type="ECO:0000256" key="9">
    <source>
        <dbReference type="ARBA" id="ARBA00023295"/>
    </source>
</evidence>
<evidence type="ECO:0000256" key="5">
    <source>
        <dbReference type="ARBA" id="ARBA00022801"/>
    </source>
</evidence>
<evidence type="ECO:0000256" key="12">
    <source>
        <dbReference type="SAM" id="MobiDB-lite"/>
    </source>
</evidence>
<name>A0A164UMI4_9AGAM</name>
<keyword evidence="4 13" id="KW-0732">Signal</keyword>
<dbReference type="GO" id="GO:0030245">
    <property type="term" value="P:cellulose catabolic process"/>
    <property type="evidence" value="ECO:0007669"/>
    <property type="project" value="UniProtKB-KW"/>
</dbReference>
<dbReference type="Pfam" id="PF00150">
    <property type="entry name" value="Cellulase"/>
    <property type="match status" value="1"/>
</dbReference>
<comment type="similarity">
    <text evidence="2">Belongs to the glycosyl hydrolase 5 (cellulase A) family.</text>
</comment>
<evidence type="ECO:0000256" key="1">
    <source>
        <dbReference type="ARBA" id="ARBA00000966"/>
    </source>
</evidence>
<dbReference type="InterPro" id="IPR036434">
    <property type="entry name" value="Beta_cellobiohydrolase_sf"/>
</dbReference>
<dbReference type="EC" id="3.2.1.4" evidence="3"/>
<dbReference type="InterPro" id="IPR000254">
    <property type="entry name" value="CBD"/>
</dbReference>
<dbReference type="PROSITE" id="PS51164">
    <property type="entry name" value="CBM1_2"/>
    <property type="match status" value="1"/>
</dbReference>
<feature type="compositionally biased region" description="Low complexity" evidence="12">
    <location>
        <begin position="459"/>
        <end position="503"/>
    </location>
</feature>
<keyword evidence="9" id="KW-0326">Glycosidase</keyword>
<dbReference type="SUPFAM" id="SSF51445">
    <property type="entry name" value="(Trans)glycosidases"/>
    <property type="match status" value="1"/>
</dbReference>
<evidence type="ECO:0000313" key="16">
    <source>
        <dbReference type="Proteomes" id="UP000076722"/>
    </source>
</evidence>
<dbReference type="InterPro" id="IPR018087">
    <property type="entry name" value="Glyco_hydro_5_CS"/>
</dbReference>
<feature type="signal peptide" evidence="13">
    <location>
        <begin position="1"/>
        <end position="18"/>
    </location>
</feature>
<feature type="region of interest" description="Disordered" evidence="12">
    <location>
        <begin position="457"/>
        <end position="513"/>
    </location>
</feature>
<evidence type="ECO:0000256" key="3">
    <source>
        <dbReference type="ARBA" id="ARBA00012601"/>
    </source>
</evidence>
<dbReference type="InterPro" id="IPR016288">
    <property type="entry name" value="Beta_cellobiohydrolase"/>
</dbReference>
<dbReference type="EMBL" id="KV419407">
    <property type="protein sequence ID" value="KZS93371.1"/>
    <property type="molecule type" value="Genomic_DNA"/>
</dbReference>
<dbReference type="PROSITE" id="PS00656">
    <property type="entry name" value="GLYCOSYL_HYDROL_F6_2"/>
    <property type="match status" value="1"/>
</dbReference>
<dbReference type="PANTHER" id="PTHR34876">
    <property type="match status" value="1"/>
</dbReference>
<dbReference type="Proteomes" id="UP000076722">
    <property type="component" value="Unassembled WGS sequence"/>
</dbReference>
<evidence type="ECO:0000259" key="14">
    <source>
        <dbReference type="PROSITE" id="PS51164"/>
    </source>
</evidence>
<dbReference type="Pfam" id="PF01341">
    <property type="entry name" value="Glyco_hydro_6"/>
    <property type="match status" value="1"/>
</dbReference>
<dbReference type="GO" id="GO:0005576">
    <property type="term" value="C:extracellular region"/>
    <property type="evidence" value="ECO:0007669"/>
    <property type="project" value="InterPro"/>
</dbReference>
<dbReference type="PROSITE" id="PS00659">
    <property type="entry name" value="GLYCOSYL_HYDROL_F5"/>
    <property type="match status" value="1"/>
</dbReference>
<evidence type="ECO:0000256" key="8">
    <source>
        <dbReference type="ARBA" id="ARBA00023277"/>
    </source>
</evidence>
<protein>
    <recommendedName>
        <fullName evidence="3">cellulase</fullName>
        <ecNumber evidence="3">3.2.1.4</ecNumber>
    </recommendedName>
</protein>
<evidence type="ECO:0000256" key="7">
    <source>
        <dbReference type="ARBA" id="ARBA00023157"/>
    </source>
</evidence>
<dbReference type="Gene3D" id="3.20.20.40">
    <property type="entry name" value="1, 4-beta cellobiohydrolase"/>
    <property type="match status" value="1"/>
</dbReference>
<keyword evidence="10" id="KW-0624">Polysaccharide degradation</keyword>
<dbReference type="InterPro" id="IPR035971">
    <property type="entry name" value="CBD_sf"/>
</dbReference>
<dbReference type="OrthoDB" id="5823761at2759"/>
<accession>A0A164UMI4</accession>
<feature type="chain" id="PRO_5007853698" description="cellulase" evidence="13">
    <location>
        <begin position="19"/>
        <end position="862"/>
    </location>
</feature>
<dbReference type="PANTHER" id="PTHR34876:SF4">
    <property type="entry name" value="1,4-BETA-D-GLUCAN CELLOBIOHYDROLASE C-RELATED"/>
    <property type="match status" value="1"/>
</dbReference>